<dbReference type="SUPFAM" id="SSF48576">
    <property type="entry name" value="Terpenoid synthases"/>
    <property type="match status" value="1"/>
</dbReference>
<keyword evidence="1" id="KW-0479">Metal-binding</keyword>
<evidence type="ECO:0000313" key="4">
    <source>
        <dbReference type="Proteomes" id="UP001292079"/>
    </source>
</evidence>
<dbReference type="PANTHER" id="PTHR12001">
    <property type="entry name" value="GERANYLGERANYL PYROPHOSPHATE SYNTHASE"/>
    <property type="match status" value="1"/>
</dbReference>
<dbReference type="GO" id="GO:0046872">
    <property type="term" value="F:metal ion binding"/>
    <property type="evidence" value="ECO:0007669"/>
    <property type="project" value="UniProtKB-KW"/>
</dbReference>
<evidence type="ECO:0000256" key="2">
    <source>
        <dbReference type="ARBA" id="ARBA00022842"/>
    </source>
</evidence>
<dbReference type="EMBL" id="JALJAT010000025">
    <property type="protein sequence ID" value="KAK4467515.1"/>
    <property type="molecule type" value="Genomic_DNA"/>
</dbReference>
<dbReference type="InterPro" id="IPR000092">
    <property type="entry name" value="Polyprenyl_synt"/>
</dbReference>
<dbReference type="Gene3D" id="1.10.600.10">
    <property type="entry name" value="Farnesyl Diphosphate Synthase"/>
    <property type="match status" value="1"/>
</dbReference>
<dbReference type="InterPro" id="IPR008949">
    <property type="entry name" value="Isoprenoid_synthase_dom_sf"/>
</dbReference>
<accession>A0AAE2D1Y8</accession>
<dbReference type="AlphaFoldDB" id="A0AAE2D1Y8"/>
<dbReference type="Pfam" id="PF00348">
    <property type="entry name" value="polyprenyl_synt"/>
    <property type="match status" value="1"/>
</dbReference>
<gene>
    <name evidence="3" type="ORF">MN116_008932</name>
</gene>
<sequence length="78" mass="8539">IDDIEDGSYLRCGKPAAHYVFGAASSINSANYVYFLALGKLSVLKRPESVTIFTETGGLFSLGVRLMQLFSENQTLFV</sequence>
<dbReference type="PANTHER" id="PTHR12001:SF44">
    <property type="entry name" value="GERANYLGERANYL PYROPHOSPHATE SYNTHASE"/>
    <property type="match status" value="1"/>
</dbReference>
<comment type="caution">
    <text evidence="3">The sequence shown here is derived from an EMBL/GenBank/DDBJ whole genome shotgun (WGS) entry which is preliminary data.</text>
</comment>
<protein>
    <submittedName>
        <fullName evidence="3">Uncharacterized protein</fullName>
    </submittedName>
</protein>
<dbReference type="GO" id="GO:0004659">
    <property type="term" value="F:prenyltransferase activity"/>
    <property type="evidence" value="ECO:0007669"/>
    <property type="project" value="InterPro"/>
</dbReference>
<proteinExistence type="predicted"/>
<dbReference type="GO" id="GO:0008299">
    <property type="term" value="P:isoprenoid biosynthetic process"/>
    <property type="evidence" value="ECO:0007669"/>
    <property type="project" value="InterPro"/>
</dbReference>
<name>A0AAE2D1Y8_SCHME</name>
<keyword evidence="2" id="KW-0460">Magnesium</keyword>
<dbReference type="Proteomes" id="UP001292079">
    <property type="component" value="Unassembled WGS sequence"/>
</dbReference>
<reference evidence="3" key="1">
    <citation type="submission" date="2022-04" db="EMBL/GenBank/DDBJ databases">
        <authorList>
            <person name="Xu L."/>
            <person name="Lv Z."/>
        </authorList>
    </citation>
    <scope>NUCLEOTIDE SEQUENCE</scope>
    <source>
        <strain evidence="3">LV_2022a</strain>
    </source>
</reference>
<keyword evidence="4" id="KW-1185">Reference proteome</keyword>
<evidence type="ECO:0000313" key="3">
    <source>
        <dbReference type="EMBL" id="KAK4467515.1"/>
    </source>
</evidence>
<feature type="non-terminal residue" evidence="3">
    <location>
        <position position="78"/>
    </location>
</feature>
<evidence type="ECO:0000256" key="1">
    <source>
        <dbReference type="ARBA" id="ARBA00022723"/>
    </source>
</evidence>
<organism evidence="3 4">
    <name type="scientific">Schistosoma mekongi</name>
    <name type="common">Parasitic worm</name>
    <dbReference type="NCBI Taxonomy" id="38744"/>
    <lineage>
        <taxon>Eukaryota</taxon>
        <taxon>Metazoa</taxon>
        <taxon>Spiralia</taxon>
        <taxon>Lophotrochozoa</taxon>
        <taxon>Platyhelminthes</taxon>
        <taxon>Trematoda</taxon>
        <taxon>Digenea</taxon>
        <taxon>Strigeidida</taxon>
        <taxon>Schistosomatoidea</taxon>
        <taxon>Schistosomatidae</taxon>
        <taxon>Schistosoma</taxon>
    </lineage>
</organism>
<reference evidence="3" key="2">
    <citation type="journal article" date="2023" name="Infect Dis Poverty">
        <title>Chromosome-scale genome of the human blood fluke Schistosoma mekongi and its implications for public health.</title>
        <authorList>
            <person name="Zhou M."/>
            <person name="Xu L."/>
            <person name="Xu D."/>
            <person name="Chen W."/>
            <person name="Khan J."/>
            <person name="Hu Y."/>
            <person name="Huang H."/>
            <person name="Wei H."/>
            <person name="Zhang Y."/>
            <person name="Chusongsang P."/>
            <person name="Tanasarnprasert K."/>
            <person name="Hu X."/>
            <person name="Limpanont Y."/>
            <person name="Lv Z."/>
        </authorList>
    </citation>
    <scope>NUCLEOTIDE SEQUENCE</scope>
    <source>
        <strain evidence="3">LV_2022a</strain>
    </source>
</reference>